<evidence type="ECO:0000313" key="2">
    <source>
        <dbReference type="Proteomes" id="UP001592582"/>
    </source>
</evidence>
<organism evidence="1 2">
    <name type="scientific">Streptacidiphilus alkalitolerans</name>
    <dbReference type="NCBI Taxonomy" id="3342712"/>
    <lineage>
        <taxon>Bacteria</taxon>
        <taxon>Bacillati</taxon>
        <taxon>Actinomycetota</taxon>
        <taxon>Actinomycetes</taxon>
        <taxon>Kitasatosporales</taxon>
        <taxon>Streptomycetaceae</taxon>
        <taxon>Streptacidiphilus</taxon>
    </lineage>
</organism>
<dbReference type="EMBL" id="JBHEZX010000005">
    <property type="protein sequence ID" value="MFC1410393.1"/>
    <property type="molecule type" value="Genomic_DNA"/>
</dbReference>
<accession>A0ABV6V9N7</accession>
<gene>
    <name evidence="1" type="ORF">ACEZDG_14075</name>
</gene>
<dbReference type="Proteomes" id="UP001592582">
    <property type="component" value="Unassembled WGS sequence"/>
</dbReference>
<sequence length="68" mass="7614">MAAQQPDNETDDDDQQLLVVLEAFRDTLQAIGMTPAAIAHLEADFRNRMEVHALRGFLSFFAPKGDPR</sequence>
<name>A0ABV6V9N7_9ACTN</name>
<comment type="caution">
    <text evidence="1">The sequence shown here is derived from an EMBL/GenBank/DDBJ whole genome shotgun (WGS) entry which is preliminary data.</text>
</comment>
<evidence type="ECO:0000313" key="1">
    <source>
        <dbReference type="EMBL" id="MFC1410393.1"/>
    </source>
</evidence>
<protein>
    <submittedName>
        <fullName evidence="1">Uncharacterized protein</fullName>
    </submittedName>
</protein>
<reference evidence="1 2" key="1">
    <citation type="submission" date="2024-09" db="EMBL/GenBank/DDBJ databases">
        <authorList>
            <person name="Lee S.D."/>
        </authorList>
    </citation>
    <scope>NUCLEOTIDE SEQUENCE [LARGE SCALE GENOMIC DNA]</scope>
    <source>
        <strain evidence="1 2">N1-1</strain>
    </source>
</reference>
<proteinExistence type="predicted"/>
<keyword evidence="2" id="KW-1185">Reference proteome</keyword>